<sequence>MSGALTVSEFATGANLVISNFGVGRVTKKVRRRLDLPVDIDDPTVDGNGLKVMEDNAQKISYRNKLMGSHNSTNSYQTLEDFEVQEDDVKIEVIDGIPSIIFSDRVVWVRLLGLPEGYYSNFILKAIGQAIGPMIKIDDNTEKAKRGHFVRMVVCVDLRKPLLSKIKINERRQRIEYDSLPNVCFGFGLYGHSIDACPKDRTAEPMEENNISAPTAKKQDLQQRVEEGMDYNRGMNQGRSVGGSRFNVLNKIHGGNDIVELIVEKERTTEEDKGKENRGGLGSKKLANRRKNGLNFKGRGVISVSGPKEGLIVLKPITNSGGLLLGKGQNGLDDRAKMGKASELDGENLFRFQAIQFKALLDGRKNKAVRIIQARQNGLSFGVDTVNFKFEDSSMVGENMGQRSTLRDDIDNIKRNNEMRKQVGTKAMADEDLAETVTARF</sequence>
<dbReference type="InterPro" id="IPR040256">
    <property type="entry name" value="At4g02000-like"/>
</dbReference>
<gene>
    <name evidence="2" type="ORF">Gogos_012745</name>
</gene>
<evidence type="ECO:0000313" key="3">
    <source>
        <dbReference type="Proteomes" id="UP000593579"/>
    </source>
</evidence>
<name>A0A7J9BTG3_GOSGO</name>
<dbReference type="AlphaFoldDB" id="A0A7J9BTG3"/>
<dbReference type="PANTHER" id="PTHR31286:SF99">
    <property type="entry name" value="DUF4283 DOMAIN-CONTAINING PROTEIN"/>
    <property type="match status" value="1"/>
</dbReference>
<dbReference type="OrthoDB" id="1924068at2759"/>
<evidence type="ECO:0008006" key="4">
    <source>
        <dbReference type="Google" id="ProtNLM"/>
    </source>
</evidence>
<dbReference type="PANTHER" id="PTHR31286">
    <property type="entry name" value="GLYCINE-RICH CELL WALL STRUCTURAL PROTEIN 1.8-LIKE"/>
    <property type="match status" value="1"/>
</dbReference>
<keyword evidence="3" id="KW-1185">Reference proteome</keyword>
<protein>
    <recommendedName>
        <fullName evidence="4">DUF4283 domain-containing protein</fullName>
    </recommendedName>
</protein>
<dbReference type="Proteomes" id="UP000593579">
    <property type="component" value="Unassembled WGS sequence"/>
</dbReference>
<evidence type="ECO:0000256" key="1">
    <source>
        <dbReference type="SAM" id="MobiDB-lite"/>
    </source>
</evidence>
<evidence type="ECO:0000313" key="2">
    <source>
        <dbReference type="EMBL" id="MBA0739476.1"/>
    </source>
</evidence>
<dbReference type="EMBL" id="JABEZY010000006">
    <property type="protein sequence ID" value="MBA0739476.1"/>
    <property type="molecule type" value="Genomic_DNA"/>
</dbReference>
<proteinExistence type="predicted"/>
<feature type="region of interest" description="Disordered" evidence="1">
    <location>
        <begin position="268"/>
        <end position="289"/>
    </location>
</feature>
<reference evidence="2 3" key="1">
    <citation type="journal article" date="2019" name="Genome Biol. Evol.">
        <title>Insights into the evolution of the New World diploid cottons (Gossypium, subgenus Houzingenia) based on genome sequencing.</title>
        <authorList>
            <person name="Grover C.E."/>
            <person name="Arick M.A. 2nd"/>
            <person name="Thrash A."/>
            <person name="Conover J.L."/>
            <person name="Sanders W.S."/>
            <person name="Peterson D.G."/>
            <person name="Frelichowski J.E."/>
            <person name="Scheffler J.A."/>
            <person name="Scheffler B.E."/>
            <person name="Wendel J.F."/>
        </authorList>
    </citation>
    <scope>NUCLEOTIDE SEQUENCE [LARGE SCALE GENOMIC DNA]</scope>
    <source>
        <strain evidence="2">5</strain>
        <tissue evidence="2">Leaf</tissue>
    </source>
</reference>
<comment type="caution">
    <text evidence="2">The sequence shown here is derived from an EMBL/GenBank/DDBJ whole genome shotgun (WGS) entry which is preliminary data.</text>
</comment>
<organism evidence="2 3">
    <name type="scientific">Gossypium gossypioides</name>
    <name type="common">Mexican cotton</name>
    <name type="synonym">Selera gossypioides</name>
    <dbReference type="NCBI Taxonomy" id="34282"/>
    <lineage>
        <taxon>Eukaryota</taxon>
        <taxon>Viridiplantae</taxon>
        <taxon>Streptophyta</taxon>
        <taxon>Embryophyta</taxon>
        <taxon>Tracheophyta</taxon>
        <taxon>Spermatophyta</taxon>
        <taxon>Magnoliopsida</taxon>
        <taxon>eudicotyledons</taxon>
        <taxon>Gunneridae</taxon>
        <taxon>Pentapetalae</taxon>
        <taxon>rosids</taxon>
        <taxon>malvids</taxon>
        <taxon>Malvales</taxon>
        <taxon>Malvaceae</taxon>
        <taxon>Malvoideae</taxon>
        <taxon>Gossypium</taxon>
    </lineage>
</organism>
<feature type="compositionally biased region" description="Basic and acidic residues" evidence="1">
    <location>
        <begin position="268"/>
        <end position="278"/>
    </location>
</feature>
<accession>A0A7J9BTG3</accession>